<gene>
    <name evidence="9" type="ORF">ACFQ19_04470</name>
</gene>
<dbReference type="PROSITE" id="PS51194">
    <property type="entry name" value="HELICASE_CTER"/>
    <property type="match status" value="1"/>
</dbReference>
<dbReference type="Proteomes" id="UP001597041">
    <property type="component" value="Unassembled WGS sequence"/>
</dbReference>
<evidence type="ECO:0000256" key="3">
    <source>
        <dbReference type="ARBA" id="ARBA00022806"/>
    </source>
</evidence>
<evidence type="ECO:0000259" key="7">
    <source>
        <dbReference type="PROSITE" id="PS51192"/>
    </source>
</evidence>
<dbReference type="CDD" id="cd17920">
    <property type="entry name" value="DEXHc_RecQ"/>
    <property type="match status" value="1"/>
</dbReference>
<accession>A0ABW3NC49</accession>
<evidence type="ECO:0000256" key="1">
    <source>
        <dbReference type="ARBA" id="ARBA00022741"/>
    </source>
</evidence>
<evidence type="ECO:0000256" key="4">
    <source>
        <dbReference type="ARBA" id="ARBA00022840"/>
    </source>
</evidence>
<dbReference type="InterPro" id="IPR014001">
    <property type="entry name" value="Helicase_ATP-bd"/>
</dbReference>
<dbReference type="InterPro" id="IPR011545">
    <property type="entry name" value="DEAD/DEAH_box_helicase_dom"/>
</dbReference>
<evidence type="ECO:0000313" key="10">
    <source>
        <dbReference type="Proteomes" id="UP001597041"/>
    </source>
</evidence>
<feature type="domain" description="Helicase ATP-binding" evidence="7">
    <location>
        <begin position="24"/>
        <end position="191"/>
    </location>
</feature>
<dbReference type="Gene3D" id="3.40.50.300">
    <property type="entry name" value="P-loop containing nucleotide triphosphate hydrolases"/>
    <property type="match status" value="2"/>
</dbReference>
<keyword evidence="2 9" id="KW-0378">Hydrolase</keyword>
<comment type="caution">
    <text evidence="9">The sequence shown here is derived from an EMBL/GenBank/DDBJ whole genome shotgun (WGS) entry which is preliminary data.</text>
</comment>
<dbReference type="PANTHER" id="PTHR13710:SF84">
    <property type="entry name" value="ATP-DEPENDENT DNA HELICASE RECS-RELATED"/>
    <property type="match status" value="1"/>
</dbReference>
<evidence type="ECO:0000256" key="5">
    <source>
        <dbReference type="ARBA" id="ARBA00044535"/>
    </source>
</evidence>
<dbReference type="GO" id="GO:0003678">
    <property type="term" value="F:DNA helicase activity"/>
    <property type="evidence" value="ECO:0007669"/>
    <property type="project" value="UniProtKB-EC"/>
</dbReference>
<protein>
    <recommendedName>
        <fullName evidence="5">ATP-dependent DNA helicase RecQ</fullName>
    </recommendedName>
    <alternativeName>
        <fullName evidence="6">DNA 3'-5' helicase RecQ</fullName>
    </alternativeName>
</protein>
<evidence type="ECO:0000259" key="8">
    <source>
        <dbReference type="PROSITE" id="PS51194"/>
    </source>
</evidence>
<keyword evidence="1" id="KW-0547">Nucleotide-binding</keyword>
<evidence type="ECO:0000313" key="9">
    <source>
        <dbReference type="EMBL" id="MFD1065274.1"/>
    </source>
</evidence>
<feature type="domain" description="Helicase C-terminal" evidence="8">
    <location>
        <begin position="221"/>
        <end position="378"/>
    </location>
</feature>
<dbReference type="PROSITE" id="PS51192">
    <property type="entry name" value="HELICASE_ATP_BIND_1"/>
    <property type="match status" value="1"/>
</dbReference>
<keyword evidence="10" id="KW-1185">Reference proteome</keyword>
<dbReference type="SUPFAM" id="SSF52540">
    <property type="entry name" value="P-loop containing nucleoside triphosphate hydrolases"/>
    <property type="match status" value="1"/>
</dbReference>
<dbReference type="InterPro" id="IPR032284">
    <property type="entry name" value="RecQ_Zn-bd"/>
</dbReference>
<dbReference type="InterPro" id="IPR001650">
    <property type="entry name" value="Helicase_C-like"/>
</dbReference>
<dbReference type="Pfam" id="PF00271">
    <property type="entry name" value="Helicase_C"/>
    <property type="match status" value="1"/>
</dbReference>
<dbReference type="NCBIfam" id="TIGR00614">
    <property type="entry name" value="recQ_fam"/>
    <property type="match status" value="1"/>
</dbReference>
<dbReference type="SMART" id="SM00490">
    <property type="entry name" value="HELICc"/>
    <property type="match status" value="1"/>
</dbReference>
<dbReference type="GO" id="GO:0016787">
    <property type="term" value="F:hydrolase activity"/>
    <property type="evidence" value="ECO:0007669"/>
    <property type="project" value="UniProtKB-KW"/>
</dbReference>
<dbReference type="Pfam" id="PF16124">
    <property type="entry name" value="RecQ_Zn_bind"/>
    <property type="match status" value="1"/>
</dbReference>
<name>A0ABW3NC49_9BACI</name>
<dbReference type="PANTHER" id="PTHR13710">
    <property type="entry name" value="DNA HELICASE RECQ FAMILY MEMBER"/>
    <property type="match status" value="1"/>
</dbReference>
<dbReference type="Pfam" id="PF00270">
    <property type="entry name" value="DEAD"/>
    <property type="match status" value="1"/>
</dbReference>
<dbReference type="EMBL" id="JBHTKK010000003">
    <property type="protein sequence ID" value="MFD1065274.1"/>
    <property type="molecule type" value="Genomic_DNA"/>
</dbReference>
<dbReference type="InterPro" id="IPR004589">
    <property type="entry name" value="DNA_helicase_ATP-dep_RecQ"/>
</dbReference>
<evidence type="ECO:0000256" key="6">
    <source>
        <dbReference type="ARBA" id="ARBA00044550"/>
    </source>
</evidence>
<sequence>MRLEEALRYYFDYDSFRQGQEEIIRDVLRGEDVLGVLPTGSGKSICYQLPAKLLDGITIVVSPLISLMIDQVKELKAASFKEVIALNSFMPFPEQQRALNQLHTYRLIFVSPEWLQKSTHQHYLKQLPIKLFVIDEAHCISQWGHEFRPDYQRLAEVIETLNHPPVLALSATATPDVQADIIKSLRKPAMKKHIYPMDRKNIAFCIEEVENDQEKLKRITEITASYTVPALIYFTSRQTAEETALSLSIKHPNRNIAYYHGGMEASERLRIQQQFMNNQIDIICCTSAFGMGINKPDIRVIIHYHLPLQIESYIQEVGRAGRDGKSSLGVIFYQKGDFRLSASMVKNELPRVEDIDRLAAVILNGQQHRVDLPSPDQLYMFLDINEGAARFIQRQLQKHDLIRNNEWSMDERKWKQARDSIMHYLEERKQYKNSKLNELYQWVQTEECLRKTLYQPFQDDFEEPLEQCCSNCGFDWGKWNPEPSFETSKTLHQGNWRKKLQKILHVTEVQDETI</sequence>
<dbReference type="InterPro" id="IPR027417">
    <property type="entry name" value="P-loop_NTPase"/>
</dbReference>
<keyword evidence="4" id="KW-0067">ATP-binding</keyword>
<organism evidence="9 10">
    <name type="scientific">Oceanobacillus locisalsi</name>
    <dbReference type="NCBI Taxonomy" id="546107"/>
    <lineage>
        <taxon>Bacteria</taxon>
        <taxon>Bacillati</taxon>
        <taxon>Bacillota</taxon>
        <taxon>Bacilli</taxon>
        <taxon>Bacillales</taxon>
        <taxon>Bacillaceae</taxon>
        <taxon>Oceanobacillus</taxon>
    </lineage>
</organism>
<dbReference type="RefSeq" id="WP_379590873.1">
    <property type="nucleotide sequence ID" value="NZ_JBHTKK010000003.1"/>
</dbReference>
<reference evidence="10" key="1">
    <citation type="journal article" date="2019" name="Int. J. Syst. Evol. Microbiol.">
        <title>The Global Catalogue of Microorganisms (GCM) 10K type strain sequencing project: providing services to taxonomists for standard genome sequencing and annotation.</title>
        <authorList>
            <consortium name="The Broad Institute Genomics Platform"/>
            <consortium name="The Broad Institute Genome Sequencing Center for Infectious Disease"/>
            <person name="Wu L."/>
            <person name="Ma J."/>
        </authorList>
    </citation>
    <scope>NUCLEOTIDE SEQUENCE [LARGE SCALE GENOMIC DNA]</scope>
    <source>
        <strain evidence="10">CCUG 56608</strain>
    </source>
</reference>
<proteinExistence type="predicted"/>
<keyword evidence="3 9" id="KW-0347">Helicase</keyword>
<dbReference type="SMART" id="SM00487">
    <property type="entry name" value="DEXDc"/>
    <property type="match status" value="1"/>
</dbReference>
<evidence type="ECO:0000256" key="2">
    <source>
        <dbReference type="ARBA" id="ARBA00022801"/>
    </source>
</evidence>